<dbReference type="NCBIfam" id="NF033539">
    <property type="entry name" value="transpos_IS1380"/>
    <property type="match status" value="1"/>
</dbReference>
<feature type="domain" description="Transposase DDE" evidence="1">
    <location>
        <begin position="5"/>
        <end position="383"/>
    </location>
</feature>
<protein>
    <submittedName>
        <fullName evidence="2">IS1380 family transposase</fullName>
    </submittedName>
</protein>
<comment type="caution">
    <text evidence="2">The sequence shown here is derived from an EMBL/GenBank/DDBJ whole genome shotgun (WGS) entry which is preliminary data.</text>
</comment>
<dbReference type="Proteomes" id="UP000807825">
    <property type="component" value="Unassembled WGS sequence"/>
</dbReference>
<gene>
    <name evidence="2" type="ORF">HY912_24320</name>
</gene>
<evidence type="ECO:0000313" key="3">
    <source>
        <dbReference type="Proteomes" id="UP000807825"/>
    </source>
</evidence>
<dbReference type="EMBL" id="JACRDE010000631">
    <property type="protein sequence ID" value="MBI5252634.1"/>
    <property type="molecule type" value="Genomic_DNA"/>
</dbReference>
<evidence type="ECO:0000259" key="1">
    <source>
        <dbReference type="Pfam" id="PF13701"/>
    </source>
</evidence>
<dbReference type="InterPro" id="IPR047960">
    <property type="entry name" value="Transpos_IS1380"/>
</dbReference>
<dbReference type="SUPFAM" id="SSF53098">
    <property type="entry name" value="Ribonuclease H-like"/>
    <property type="match status" value="1"/>
</dbReference>
<dbReference type="Pfam" id="PF13701">
    <property type="entry name" value="DDE_Tnp_1_4"/>
    <property type="match status" value="1"/>
</dbReference>
<accession>A0A9D6V6V0</accession>
<proteinExistence type="predicted"/>
<dbReference type="InterPro" id="IPR025668">
    <property type="entry name" value="Tnp_DDE_dom"/>
</dbReference>
<evidence type="ECO:0000313" key="2">
    <source>
        <dbReference type="EMBL" id="MBI5252634.1"/>
    </source>
</evidence>
<dbReference type="AlphaFoldDB" id="A0A9D6V6V0"/>
<name>A0A9D6V6V0_9BACT</name>
<dbReference type="InterPro" id="IPR012337">
    <property type="entry name" value="RNaseH-like_sf"/>
</dbReference>
<sequence>MESELEDTRSWVHSNHTQLQMVRQRIYQMAAGYEDCNDADFLRIDPALRLAIGKGDEAGAGQSRLSSLENEVLGTQAGLTALENALMRSNDTLMRRKKKQRLIVDVDSTEDPAHGKQENVAFNGHFGKNCFHPLFAFTSDGDCLGAKPRPGNVHSADGVLAFLDPIVKRYRSWFVLFWLRGDAAFADPEVYEYCEGERVTYFIRLPANAVLNRLLNPYLTRPVGRPPKSGIQIRLVDLRYQSKTWDRERRVVAKIEWHEGELFPRIGFIVTNSKLPAGKVVKVYNGRGDVENRIKEGKNTIRWDKTSCRRFAANQARLLMGILAYNLLHMLRQFYLVGEEVKRSMEWLIRRLIKVGAKVAYHGRRWQVHVASAFPLAGYYRAVFG</sequence>
<organism evidence="2 3">
    <name type="scientific">Desulfomonile tiedjei</name>
    <dbReference type="NCBI Taxonomy" id="2358"/>
    <lineage>
        <taxon>Bacteria</taxon>
        <taxon>Pseudomonadati</taxon>
        <taxon>Thermodesulfobacteriota</taxon>
        <taxon>Desulfomonilia</taxon>
        <taxon>Desulfomonilales</taxon>
        <taxon>Desulfomonilaceae</taxon>
        <taxon>Desulfomonile</taxon>
    </lineage>
</organism>
<reference evidence="2" key="1">
    <citation type="submission" date="2020-07" db="EMBL/GenBank/DDBJ databases">
        <title>Huge and variable diversity of episymbiotic CPR bacteria and DPANN archaea in groundwater ecosystems.</title>
        <authorList>
            <person name="He C.Y."/>
            <person name="Keren R."/>
            <person name="Whittaker M."/>
            <person name="Farag I.F."/>
            <person name="Doudna J."/>
            <person name="Cate J.H.D."/>
            <person name="Banfield J.F."/>
        </authorList>
    </citation>
    <scope>NUCLEOTIDE SEQUENCE</scope>
    <source>
        <strain evidence="2">NC_groundwater_1664_Pr3_B-0.1um_52_9</strain>
    </source>
</reference>